<feature type="transmembrane region" description="Helical" evidence="5">
    <location>
        <begin position="114"/>
        <end position="135"/>
    </location>
</feature>
<feature type="domain" description="O-antigen ligase-related" evidence="6">
    <location>
        <begin position="267"/>
        <end position="402"/>
    </location>
</feature>
<comment type="subcellular location">
    <subcellularLocation>
        <location evidence="1">Membrane</location>
        <topology evidence="1">Multi-pass membrane protein</topology>
    </subcellularLocation>
</comment>
<dbReference type="AlphaFoldDB" id="A0A3E1Y4G2"/>
<feature type="transmembrane region" description="Helical" evidence="5">
    <location>
        <begin position="306"/>
        <end position="323"/>
    </location>
</feature>
<reference evidence="7 8" key="1">
    <citation type="submission" date="2018-07" db="EMBL/GenBank/DDBJ databases">
        <title>Chitinophaga K2CV101002-2 sp. nov., isolated from a monsoon evergreen broad-leaved forest soil.</title>
        <authorList>
            <person name="Lv Y."/>
        </authorList>
    </citation>
    <scope>NUCLEOTIDE SEQUENCE [LARGE SCALE GENOMIC DNA]</scope>
    <source>
        <strain evidence="7 8">GDMCC 1.1288</strain>
    </source>
</reference>
<feature type="transmembrane region" description="Helical" evidence="5">
    <location>
        <begin position="178"/>
        <end position="196"/>
    </location>
</feature>
<accession>A0A3E1Y4G2</accession>
<feature type="transmembrane region" description="Helical" evidence="5">
    <location>
        <begin position="37"/>
        <end position="55"/>
    </location>
</feature>
<proteinExistence type="predicted"/>
<comment type="caution">
    <text evidence="7">The sequence shown here is derived from an EMBL/GenBank/DDBJ whole genome shotgun (WGS) entry which is preliminary data.</text>
</comment>
<gene>
    <name evidence="7" type="ORF">DVR12_23300</name>
</gene>
<organism evidence="7 8">
    <name type="scientific">Chitinophaga silvatica</name>
    <dbReference type="NCBI Taxonomy" id="2282649"/>
    <lineage>
        <taxon>Bacteria</taxon>
        <taxon>Pseudomonadati</taxon>
        <taxon>Bacteroidota</taxon>
        <taxon>Chitinophagia</taxon>
        <taxon>Chitinophagales</taxon>
        <taxon>Chitinophagaceae</taxon>
        <taxon>Chitinophaga</taxon>
    </lineage>
</organism>
<keyword evidence="3 5" id="KW-1133">Transmembrane helix</keyword>
<evidence type="ECO:0000256" key="3">
    <source>
        <dbReference type="ARBA" id="ARBA00022989"/>
    </source>
</evidence>
<keyword evidence="8" id="KW-1185">Reference proteome</keyword>
<dbReference type="InterPro" id="IPR007016">
    <property type="entry name" value="O-antigen_ligase-rel_domated"/>
</dbReference>
<feature type="transmembrane region" description="Helical" evidence="5">
    <location>
        <begin position="427"/>
        <end position="445"/>
    </location>
</feature>
<dbReference type="GO" id="GO:0016020">
    <property type="term" value="C:membrane"/>
    <property type="evidence" value="ECO:0007669"/>
    <property type="project" value="UniProtKB-SubCell"/>
</dbReference>
<protein>
    <submittedName>
        <fullName evidence="7">O-antigen ligase domain-containing protein</fullName>
    </submittedName>
</protein>
<keyword evidence="2 5" id="KW-0812">Transmembrane</keyword>
<evidence type="ECO:0000256" key="5">
    <source>
        <dbReference type="SAM" id="Phobius"/>
    </source>
</evidence>
<evidence type="ECO:0000313" key="8">
    <source>
        <dbReference type="Proteomes" id="UP000260644"/>
    </source>
</evidence>
<dbReference type="PANTHER" id="PTHR37422">
    <property type="entry name" value="TEICHURONIC ACID BIOSYNTHESIS PROTEIN TUAE"/>
    <property type="match status" value="1"/>
</dbReference>
<feature type="transmembrane region" description="Helical" evidence="5">
    <location>
        <begin position="397"/>
        <end position="415"/>
    </location>
</feature>
<evidence type="ECO:0000313" key="7">
    <source>
        <dbReference type="EMBL" id="RFS19559.1"/>
    </source>
</evidence>
<dbReference type="PANTHER" id="PTHR37422:SF13">
    <property type="entry name" value="LIPOPOLYSACCHARIDE BIOSYNTHESIS PROTEIN PA4999-RELATED"/>
    <property type="match status" value="1"/>
</dbReference>
<keyword evidence="4 5" id="KW-0472">Membrane</keyword>
<dbReference type="InterPro" id="IPR051533">
    <property type="entry name" value="WaaL-like"/>
</dbReference>
<dbReference type="Pfam" id="PF04932">
    <property type="entry name" value="Wzy_C"/>
    <property type="match status" value="1"/>
</dbReference>
<sequence>MSIVEYTKRNILTYSLTAIWILAIPLIAYLSSIDVKFAVLLLGGVFGLALAGVAVMNYRAGYYIAVTVALTVRVLERMSGAELSVGVVIDAMLLITILGSLMNQDDKSIRKIDFIRDPLLISFYIYTGLILLEFFNPAVHDRHGWTTFARGLLRNYLFMFLVMKLIRNMKDLQFFLKFWITILTIAAIYACIQQWFGLLPFEKSFIARYPEKFKTVLIITGIRIFSFMSDPAVFGLLMACGVIINITLLTSSQKLISIRKKVLLVISMILQFMALGYSGTRTAYIMVPMGILILVLINLKNRNTIIGVALFVLAFLVMMFGPFHNSPTIVRIRTAFSGTEDASLNVRDVNRHRIQPYIYSHPIGGGLLSCEPGSGTELDGFPPDSGYLRTALEQGPIGLILVMINLYLLLKYAIANYFNGKTEEEKQFALTVACVLFALTVSMYAQEASGLIESAMLYYGLNGIVIKTKYLSTTNINK</sequence>
<evidence type="ECO:0000259" key="6">
    <source>
        <dbReference type="Pfam" id="PF04932"/>
    </source>
</evidence>
<evidence type="ECO:0000256" key="2">
    <source>
        <dbReference type="ARBA" id="ARBA00022692"/>
    </source>
</evidence>
<evidence type="ECO:0000256" key="1">
    <source>
        <dbReference type="ARBA" id="ARBA00004141"/>
    </source>
</evidence>
<dbReference type="Proteomes" id="UP000260644">
    <property type="component" value="Unassembled WGS sequence"/>
</dbReference>
<feature type="transmembrane region" description="Helical" evidence="5">
    <location>
        <begin position="216"/>
        <end position="249"/>
    </location>
</feature>
<dbReference type="GO" id="GO:0016874">
    <property type="term" value="F:ligase activity"/>
    <property type="evidence" value="ECO:0007669"/>
    <property type="project" value="UniProtKB-KW"/>
</dbReference>
<feature type="transmembrane region" description="Helical" evidence="5">
    <location>
        <begin position="283"/>
        <end position="299"/>
    </location>
</feature>
<feature type="transmembrane region" description="Helical" evidence="5">
    <location>
        <begin position="81"/>
        <end position="102"/>
    </location>
</feature>
<keyword evidence="7" id="KW-0436">Ligase</keyword>
<name>A0A3E1Y4G2_9BACT</name>
<feature type="transmembrane region" description="Helical" evidence="5">
    <location>
        <begin position="261"/>
        <end position="277"/>
    </location>
</feature>
<evidence type="ECO:0000256" key="4">
    <source>
        <dbReference type="ARBA" id="ARBA00023136"/>
    </source>
</evidence>
<dbReference type="EMBL" id="QPMM01000013">
    <property type="protein sequence ID" value="RFS19559.1"/>
    <property type="molecule type" value="Genomic_DNA"/>
</dbReference>
<feature type="transmembrane region" description="Helical" evidence="5">
    <location>
        <begin position="12"/>
        <end position="31"/>
    </location>
</feature>